<dbReference type="Proteomes" id="UP000743370">
    <property type="component" value="Unassembled WGS sequence"/>
</dbReference>
<accession>A0A8T0KGB4</accession>
<name>A0A8T0KGB4_PHAAN</name>
<evidence type="ECO:0000256" key="1">
    <source>
        <dbReference type="SAM" id="MobiDB-lite"/>
    </source>
</evidence>
<dbReference type="AlphaFoldDB" id="A0A8T0KGB4"/>
<sequence length="84" mass="9180">MFDTYSLNDSRKQDNAAKDLLEVGDPSNRKGASKGEGKTNGPSTGELQKPDPETKEPKGLLSSAYVERKYTATPRFSVLISNFV</sequence>
<feature type="compositionally biased region" description="Basic and acidic residues" evidence="1">
    <location>
        <begin position="9"/>
        <end position="21"/>
    </location>
</feature>
<evidence type="ECO:0000313" key="2">
    <source>
        <dbReference type="EMBL" id="KAG2398521.1"/>
    </source>
</evidence>
<organism evidence="2 3">
    <name type="scientific">Phaseolus angularis</name>
    <name type="common">Azuki bean</name>
    <name type="synonym">Vigna angularis</name>
    <dbReference type="NCBI Taxonomy" id="3914"/>
    <lineage>
        <taxon>Eukaryota</taxon>
        <taxon>Viridiplantae</taxon>
        <taxon>Streptophyta</taxon>
        <taxon>Embryophyta</taxon>
        <taxon>Tracheophyta</taxon>
        <taxon>Spermatophyta</taxon>
        <taxon>Magnoliopsida</taxon>
        <taxon>eudicotyledons</taxon>
        <taxon>Gunneridae</taxon>
        <taxon>Pentapetalae</taxon>
        <taxon>rosids</taxon>
        <taxon>fabids</taxon>
        <taxon>Fabales</taxon>
        <taxon>Fabaceae</taxon>
        <taxon>Papilionoideae</taxon>
        <taxon>50 kb inversion clade</taxon>
        <taxon>NPAAA clade</taxon>
        <taxon>indigoferoid/millettioid clade</taxon>
        <taxon>Phaseoleae</taxon>
        <taxon>Vigna</taxon>
    </lineage>
</organism>
<feature type="compositionally biased region" description="Basic and acidic residues" evidence="1">
    <location>
        <begin position="48"/>
        <end position="58"/>
    </location>
</feature>
<proteinExistence type="predicted"/>
<dbReference type="EMBL" id="JABFOF010000004">
    <property type="protein sequence ID" value="KAG2398521.1"/>
    <property type="molecule type" value="Genomic_DNA"/>
</dbReference>
<protein>
    <submittedName>
        <fullName evidence="2">Uncharacterized protein</fullName>
    </submittedName>
</protein>
<reference evidence="2 3" key="1">
    <citation type="submission" date="2020-05" db="EMBL/GenBank/DDBJ databases">
        <title>Vigna angularis (adzuki bean) Var. LongXiaoDou No. 4 denovo assembly.</title>
        <authorList>
            <person name="Xiang H."/>
        </authorList>
    </citation>
    <scope>NUCLEOTIDE SEQUENCE [LARGE SCALE GENOMIC DNA]</scope>
    <source>
        <tissue evidence="2">Leaf</tissue>
    </source>
</reference>
<gene>
    <name evidence="2" type="ORF">HKW66_Vig0089980</name>
</gene>
<feature type="region of interest" description="Disordered" evidence="1">
    <location>
        <begin position="1"/>
        <end position="61"/>
    </location>
</feature>
<evidence type="ECO:0000313" key="3">
    <source>
        <dbReference type="Proteomes" id="UP000743370"/>
    </source>
</evidence>
<comment type="caution">
    <text evidence="2">The sequence shown here is derived from an EMBL/GenBank/DDBJ whole genome shotgun (WGS) entry which is preliminary data.</text>
</comment>